<evidence type="ECO:0000313" key="2">
    <source>
        <dbReference type="Proteomes" id="UP000326380"/>
    </source>
</evidence>
<protein>
    <submittedName>
        <fullName evidence="1">Uncharacterized protein</fullName>
    </submittedName>
</protein>
<evidence type="ECO:0000313" key="1">
    <source>
        <dbReference type="EMBL" id="KAA9338473.1"/>
    </source>
</evidence>
<accession>A0A7L5A0P0</accession>
<proteinExistence type="predicted"/>
<reference evidence="1 2" key="1">
    <citation type="submission" date="2019-09" db="EMBL/GenBank/DDBJ databases">
        <title>Genome sequence of Hymenobacter sp. M3.</title>
        <authorList>
            <person name="Srinivasan S."/>
        </authorList>
    </citation>
    <scope>NUCLEOTIDE SEQUENCE [LARGE SCALE GENOMIC DNA]</scope>
    <source>
        <strain evidence="1 2">M3</strain>
    </source>
</reference>
<dbReference type="Proteomes" id="UP000326380">
    <property type="component" value="Unassembled WGS sequence"/>
</dbReference>
<dbReference type="RefSeq" id="WP_151078022.1">
    <property type="nucleotide sequence ID" value="NZ_CP047647.1"/>
</dbReference>
<dbReference type="EMBL" id="VTWU01000002">
    <property type="protein sequence ID" value="KAA9338473.1"/>
    <property type="molecule type" value="Genomic_DNA"/>
</dbReference>
<name>A0A7L5A0P0_9BACT</name>
<dbReference type="AlphaFoldDB" id="A0A7L5A0P0"/>
<keyword evidence="2" id="KW-1185">Reference proteome</keyword>
<sequence>MSDRFLFCRPPASALLGLATLAASIHAAPAQSLPQPAVSFSSGLNLMAAPKWIFDGNTLVEEVTPAAKLQVSWPLTSHLEAAGYARTGAWTDCATSRFGSSYGFAGYLYQLGGGLRYTDFLNLGPWLESFVGLNASAGYVDRSGYSPPAPPAVRWTPLVGAEAGLQAWLTPTSGPVVTFELQRSLRPFYAPFTRTDYLARPAPQPPELYDVHFRSSPGHAALLLGWHWLLPERRPRWHTPRYSHETEPEE</sequence>
<comment type="caution">
    <text evidence="1">The sequence shown here is derived from an EMBL/GenBank/DDBJ whole genome shotgun (WGS) entry which is preliminary data.</text>
</comment>
<gene>
    <name evidence="1" type="ORF">F0P96_06470</name>
</gene>
<organism evidence="1 2">
    <name type="scientific">Hymenobacter busanensis</name>
    <dbReference type="NCBI Taxonomy" id="2607656"/>
    <lineage>
        <taxon>Bacteria</taxon>
        <taxon>Pseudomonadati</taxon>
        <taxon>Bacteroidota</taxon>
        <taxon>Cytophagia</taxon>
        <taxon>Cytophagales</taxon>
        <taxon>Hymenobacteraceae</taxon>
        <taxon>Hymenobacter</taxon>
    </lineage>
</organism>